<feature type="domain" description="Stress-response A/B barrel" evidence="2">
    <location>
        <begin position="2"/>
        <end position="95"/>
    </location>
</feature>
<proteinExistence type="predicted"/>
<dbReference type="RefSeq" id="WP_055744004.1">
    <property type="nucleotide sequence ID" value="NZ_LJJB01000007.1"/>
</dbReference>
<sequence length="98" mass="11416">MIEHIVLIKFSPNTLKEQIDEVIQQTKAFRGVIPGIIDLQEGHNFSERSQGYDLGLTVRLVNKEALEKYQVHPKHKEVRRYMEEIGLLDIIVVDFEID</sequence>
<dbReference type="SUPFAM" id="SSF54909">
    <property type="entry name" value="Dimeric alpha+beta barrel"/>
    <property type="match status" value="1"/>
</dbReference>
<protein>
    <submittedName>
        <fullName evidence="3">Stress protein</fullName>
    </submittedName>
</protein>
<gene>
    <name evidence="3" type="ORF">AN963_08200</name>
</gene>
<reference evidence="3 4" key="1">
    <citation type="submission" date="2015-09" db="EMBL/GenBank/DDBJ databases">
        <title>Genome sequencing project for genomic taxonomy and phylogenomics of Bacillus-like bacteria.</title>
        <authorList>
            <person name="Liu B."/>
            <person name="Wang J."/>
            <person name="Zhu Y."/>
            <person name="Liu G."/>
            <person name="Chen Q."/>
            <person name="Chen Z."/>
            <person name="Lan J."/>
            <person name="Che J."/>
            <person name="Ge C."/>
            <person name="Shi H."/>
            <person name="Pan Z."/>
            <person name="Liu X."/>
        </authorList>
    </citation>
    <scope>NUCLEOTIDE SEQUENCE [LARGE SCALE GENOMIC DNA]</scope>
    <source>
        <strain evidence="3 4">DSM 8552</strain>
    </source>
</reference>
<dbReference type="SMART" id="SM00886">
    <property type="entry name" value="Dabb"/>
    <property type="match status" value="1"/>
</dbReference>
<evidence type="ECO:0000313" key="4">
    <source>
        <dbReference type="Proteomes" id="UP000051063"/>
    </source>
</evidence>
<organism evidence="3 4">
    <name type="scientific">Brevibacillus choshinensis</name>
    <dbReference type="NCBI Taxonomy" id="54911"/>
    <lineage>
        <taxon>Bacteria</taxon>
        <taxon>Bacillati</taxon>
        <taxon>Bacillota</taxon>
        <taxon>Bacilli</taxon>
        <taxon>Bacillales</taxon>
        <taxon>Paenibacillaceae</taxon>
        <taxon>Brevibacillus</taxon>
    </lineage>
</organism>
<dbReference type="PANTHER" id="PTHR33178">
    <property type="match status" value="1"/>
</dbReference>
<evidence type="ECO:0000256" key="1">
    <source>
        <dbReference type="ARBA" id="ARBA00011738"/>
    </source>
</evidence>
<comment type="caution">
    <text evidence="3">The sequence shown here is derived from an EMBL/GenBank/DDBJ whole genome shotgun (WGS) entry which is preliminary data.</text>
</comment>
<accession>A0ABR5NDU6</accession>
<dbReference type="Pfam" id="PF07876">
    <property type="entry name" value="Dabb"/>
    <property type="match status" value="1"/>
</dbReference>
<dbReference type="Gene3D" id="3.30.70.100">
    <property type="match status" value="1"/>
</dbReference>
<dbReference type="InterPro" id="IPR011008">
    <property type="entry name" value="Dimeric_a/b-barrel"/>
</dbReference>
<dbReference type="InterPro" id="IPR044662">
    <property type="entry name" value="HS1/DABB1-like"/>
</dbReference>
<evidence type="ECO:0000259" key="2">
    <source>
        <dbReference type="PROSITE" id="PS51502"/>
    </source>
</evidence>
<dbReference type="PANTHER" id="PTHR33178:SF10">
    <property type="entry name" value="STRESS-RESPONSE A_B BARREL DOMAIN-CONTAINING PROTEIN"/>
    <property type="match status" value="1"/>
</dbReference>
<dbReference type="Proteomes" id="UP000051063">
    <property type="component" value="Unassembled WGS sequence"/>
</dbReference>
<comment type="subunit">
    <text evidence="1">Homodimer.</text>
</comment>
<keyword evidence="4" id="KW-1185">Reference proteome</keyword>
<dbReference type="EMBL" id="LJJB01000007">
    <property type="protein sequence ID" value="KQL49692.1"/>
    <property type="molecule type" value="Genomic_DNA"/>
</dbReference>
<dbReference type="InterPro" id="IPR013097">
    <property type="entry name" value="Dabb"/>
</dbReference>
<name>A0ABR5NDU6_BRECH</name>
<evidence type="ECO:0000313" key="3">
    <source>
        <dbReference type="EMBL" id="KQL49692.1"/>
    </source>
</evidence>
<dbReference type="PROSITE" id="PS51502">
    <property type="entry name" value="S_R_A_B_BARREL"/>
    <property type="match status" value="1"/>
</dbReference>